<feature type="compositionally biased region" description="Basic and acidic residues" evidence="1">
    <location>
        <begin position="101"/>
        <end position="114"/>
    </location>
</feature>
<accession>A0AB33VFL0</accession>
<reference evidence="2 3" key="1">
    <citation type="journal article" date="2006" name="Mol. Plant Microbe Interact.">
        <title>Identification of open reading frames unique to a select agent: Ralstonia solanacearum race 3 biovar 2.</title>
        <authorList>
            <person name="Gabriel D.W."/>
            <person name="Allen C."/>
            <person name="Schell M."/>
            <person name="Denny T.P."/>
            <person name="Greenberg J.T."/>
            <person name="Duan Y.P."/>
            <person name="Flores-Cruz Z."/>
            <person name="Huang Q."/>
            <person name="Clifford J.M."/>
            <person name="Presting G."/>
            <person name="Gonzalez E.T."/>
            <person name="Reddy J."/>
            <person name="Elphinstone J."/>
            <person name="Swanson J."/>
            <person name="Yao J."/>
            <person name="Mulholland V."/>
            <person name="Liu L."/>
            <person name="Farmerie W."/>
            <person name="Patnaikuni M."/>
            <person name="Balogh B."/>
            <person name="Norman D."/>
            <person name="Alvarez A."/>
            <person name="Castillo J.A."/>
            <person name="Jones J."/>
            <person name="Saddler G."/>
            <person name="Walunas T."/>
            <person name="Zhukov A."/>
            <person name="Mikhailova N."/>
        </authorList>
    </citation>
    <scope>NUCLEOTIDE SEQUENCE [LARGE SCALE GENOMIC DNA]</scope>
    <source>
        <strain evidence="2 3">UW551</strain>
    </source>
</reference>
<evidence type="ECO:0000256" key="1">
    <source>
        <dbReference type="SAM" id="MobiDB-lite"/>
    </source>
</evidence>
<gene>
    <name evidence="2" type="ORF">RRSL_03351</name>
</gene>
<sequence>MLLLQVGARCARPVRPRFAAGGRGARPSPLPTYLPPPENGAAARQTQQRGLARGRSSQPSPCLHRPSPTRYSVPPDASGDNRPALIHTPTSPKGPPSGFDIRADTPDARRKMAGEIRATIFH</sequence>
<protein>
    <submittedName>
        <fullName evidence="2">Uncharacterized protein</fullName>
    </submittedName>
</protein>
<evidence type="ECO:0000313" key="2">
    <source>
        <dbReference type="EMBL" id="EAP73626.1"/>
    </source>
</evidence>
<proteinExistence type="predicted"/>
<dbReference type="EMBL" id="AAKL01000012">
    <property type="protein sequence ID" value="EAP73626.1"/>
    <property type="molecule type" value="Genomic_DNA"/>
</dbReference>
<dbReference type="AlphaFoldDB" id="A0AB33VFL0"/>
<feature type="region of interest" description="Disordered" evidence="1">
    <location>
        <begin position="12"/>
        <end position="122"/>
    </location>
</feature>
<feature type="compositionally biased region" description="Polar residues" evidence="1">
    <location>
        <begin position="44"/>
        <end position="60"/>
    </location>
</feature>
<dbReference type="Proteomes" id="UP000005933">
    <property type="component" value="Unassembled WGS sequence"/>
</dbReference>
<evidence type="ECO:0000313" key="3">
    <source>
        <dbReference type="Proteomes" id="UP000005933"/>
    </source>
</evidence>
<organism evidence="2 3">
    <name type="scientific">Ralstonia solanacearum (strain UW551)</name>
    <dbReference type="NCBI Taxonomy" id="342110"/>
    <lineage>
        <taxon>Bacteria</taxon>
        <taxon>Pseudomonadati</taxon>
        <taxon>Pseudomonadota</taxon>
        <taxon>Betaproteobacteria</taxon>
        <taxon>Burkholderiales</taxon>
        <taxon>Burkholderiaceae</taxon>
        <taxon>Ralstonia</taxon>
        <taxon>Ralstonia solanacearum species complex</taxon>
    </lineage>
</organism>
<comment type="caution">
    <text evidence="2">The sequence shown here is derived from an EMBL/GenBank/DDBJ whole genome shotgun (WGS) entry which is preliminary data.</text>
</comment>
<name>A0AB33VFL0_RALSU</name>
<feature type="compositionally biased region" description="Pro residues" evidence="1">
    <location>
        <begin position="28"/>
        <end position="38"/>
    </location>
</feature>